<dbReference type="InterPro" id="IPR029787">
    <property type="entry name" value="Nucleotide_cyclase"/>
</dbReference>
<dbReference type="PANTHER" id="PTHR44757">
    <property type="entry name" value="DIGUANYLATE CYCLASE DGCP"/>
    <property type="match status" value="1"/>
</dbReference>
<dbReference type="CDD" id="cd01949">
    <property type="entry name" value="GGDEF"/>
    <property type="match status" value="1"/>
</dbReference>
<evidence type="ECO:0000259" key="4">
    <source>
        <dbReference type="PROSITE" id="PS50883"/>
    </source>
</evidence>
<keyword evidence="2" id="KW-0472">Membrane</keyword>
<reference evidence="7 8" key="1">
    <citation type="submission" date="2020-06" db="EMBL/GenBank/DDBJ databases">
        <title>Schlegella sp. ID0723 isolated from air conditioner.</title>
        <authorList>
            <person name="Kim D.Y."/>
            <person name="Kim D.-U."/>
        </authorList>
    </citation>
    <scope>NUCLEOTIDE SEQUENCE [LARGE SCALE GENOMIC DNA]</scope>
    <source>
        <strain evidence="7 8">ID0723</strain>
    </source>
</reference>
<dbReference type="PANTHER" id="PTHR44757:SF2">
    <property type="entry name" value="BIOFILM ARCHITECTURE MAINTENANCE PROTEIN MBAA"/>
    <property type="match status" value="1"/>
</dbReference>
<dbReference type="GO" id="GO:0007165">
    <property type="term" value="P:signal transduction"/>
    <property type="evidence" value="ECO:0007669"/>
    <property type="project" value="InterPro"/>
</dbReference>
<dbReference type="GO" id="GO:0016020">
    <property type="term" value="C:membrane"/>
    <property type="evidence" value="ECO:0007669"/>
    <property type="project" value="InterPro"/>
</dbReference>
<dbReference type="InterPro" id="IPR035919">
    <property type="entry name" value="EAL_sf"/>
</dbReference>
<dbReference type="Pfam" id="PF00990">
    <property type="entry name" value="GGDEF"/>
    <property type="match status" value="1"/>
</dbReference>
<dbReference type="SUPFAM" id="SSF141868">
    <property type="entry name" value="EAL domain-like"/>
    <property type="match status" value="1"/>
</dbReference>
<dbReference type="InterPro" id="IPR001633">
    <property type="entry name" value="EAL_dom"/>
</dbReference>
<dbReference type="CDD" id="cd00130">
    <property type="entry name" value="PAS"/>
    <property type="match status" value="1"/>
</dbReference>
<dbReference type="NCBIfam" id="TIGR00229">
    <property type="entry name" value="sensory_box"/>
    <property type="match status" value="1"/>
</dbReference>
<feature type="transmembrane region" description="Helical" evidence="2">
    <location>
        <begin position="317"/>
        <end position="338"/>
    </location>
</feature>
<comment type="caution">
    <text evidence="7">The sequence shown here is derived from an EMBL/GenBank/DDBJ whole genome shotgun (WGS) entry which is preliminary data.</text>
</comment>
<proteinExistence type="predicted"/>
<dbReference type="InterPro" id="IPR001610">
    <property type="entry name" value="PAC"/>
</dbReference>
<dbReference type="InterPro" id="IPR003660">
    <property type="entry name" value="HAMP_dom"/>
</dbReference>
<dbReference type="RefSeq" id="WP_176070091.1">
    <property type="nucleotide sequence ID" value="NZ_JABWMJ010000007.1"/>
</dbReference>
<feature type="domain" description="PAC" evidence="3">
    <location>
        <begin position="588"/>
        <end position="640"/>
    </location>
</feature>
<evidence type="ECO:0000259" key="6">
    <source>
        <dbReference type="PROSITE" id="PS50887"/>
    </source>
</evidence>
<feature type="domain" description="HAMP" evidence="5">
    <location>
        <begin position="339"/>
        <end position="392"/>
    </location>
</feature>
<evidence type="ECO:0000313" key="8">
    <source>
        <dbReference type="Proteomes" id="UP000529637"/>
    </source>
</evidence>
<comment type="catalytic activity">
    <reaction evidence="1">
        <text>3',3'-c-di-GMP + H2O = 5'-phosphoguanylyl(3'-&gt;5')guanosine + H(+)</text>
        <dbReference type="Rhea" id="RHEA:24902"/>
        <dbReference type="ChEBI" id="CHEBI:15377"/>
        <dbReference type="ChEBI" id="CHEBI:15378"/>
        <dbReference type="ChEBI" id="CHEBI:58754"/>
        <dbReference type="ChEBI" id="CHEBI:58805"/>
        <dbReference type="EC" id="3.1.4.52"/>
    </reaction>
    <physiologicalReaction direction="left-to-right" evidence="1">
        <dbReference type="Rhea" id="RHEA:24903"/>
    </physiologicalReaction>
</comment>
<dbReference type="Pfam" id="PF00563">
    <property type="entry name" value="EAL"/>
    <property type="match status" value="1"/>
</dbReference>
<accession>A0A7Y6NQ33</accession>
<dbReference type="AlphaFoldDB" id="A0A7Y6NQ33"/>
<name>A0A7Y6NQ33_9BURK</name>
<dbReference type="Proteomes" id="UP000529637">
    <property type="component" value="Unassembled WGS sequence"/>
</dbReference>
<dbReference type="GO" id="GO:0071111">
    <property type="term" value="F:cyclic-guanylate-specific phosphodiesterase activity"/>
    <property type="evidence" value="ECO:0007669"/>
    <property type="project" value="UniProtKB-EC"/>
</dbReference>
<dbReference type="GO" id="GO:0071732">
    <property type="term" value="P:cellular response to nitric oxide"/>
    <property type="evidence" value="ECO:0007669"/>
    <property type="project" value="UniProtKB-ARBA"/>
</dbReference>
<dbReference type="Pfam" id="PF13426">
    <property type="entry name" value="PAS_9"/>
    <property type="match status" value="1"/>
</dbReference>
<evidence type="ECO:0000256" key="2">
    <source>
        <dbReference type="SAM" id="Phobius"/>
    </source>
</evidence>
<organism evidence="7 8">
    <name type="scientific">Piscinibacter koreensis</name>
    <dbReference type="NCBI Taxonomy" id="2742824"/>
    <lineage>
        <taxon>Bacteria</taxon>
        <taxon>Pseudomonadati</taxon>
        <taxon>Pseudomonadota</taxon>
        <taxon>Betaproteobacteria</taxon>
        <taxon>Burkholderiales</taxon>
        <taxon>Sphaerotilaceae</taxon>
        <taxon>Piscinibacter</taxon>
    </lineage>
</organism>
<dbReference type="PROSITE" id="PS50883">
    <property type="entry name" value="EAL"/>
    <property type="match status" value="1"/>
</dbReference>
<dbReference type="InterPro" id="IPR000014">
    <property type="entry name" value="PAS"/>
</dbReference>
<keyword evidence="2" id="KW-0812">Transmembrane</keyword>
<feature type="domain" description="EAL" evidence="4">
    <location>
        <begin position="815"/>
        <end position="1069"/>
    </location>
</feature>
<evidence type="ECO:0000259" key="5">
    <source>
        <dbReference type="PROSITE" id="PS50885"/>
    </source>
</evidence>
<dbReference type="InterPro" id="IPR052155">
    <property type="entry name" value="Biofilm_reg_signaling"/>
</dbReference>
<dbReference type="Gene3D" id="3.30.70.270">
    <property type="match status" value="1"/>
</dbReference>
<dbReference type="SMART" id="SM00304">
    <property type="entry name" value="HAMP"/>
    <property type="match status" value="1"/>
</dbReference>
<evidence type="ECO:0000259" key="3">
    <source>
        <dbReference type="PROSITE" id="PS50113"/>
    </source>
</evidence>
<dbReference type="FunFam" id="3.30.70.270:FF:000001">
    <property type="entry name" value="Diguanylate cyclase domain protein"/>
    <property type="match status" value="1"/>
</dbReference>
<dbReference type="Pfam" id="PF00672">
    <property type="entry name" value="HAMP"/>
    <property type="match status" value="1"/>
</dbReference>
<feature type="transmembrane region" description="Helical" evidence="2">
    <location>
        <begin position="20"/>
        <end position="38"/>
    </location>
</feature>
<dbReference type="PROSITE" id="PS50885">
    <property type="entry name" value="HAMP"/>
    <property type="match status" value="1"/>
</dbReference>
<dbReference type="SUPFAM" id="SSF158472">
    <property type="entry name" value="HAMP domain-like"/>
    <property type="match status" value="1"/>
</dbReference>
<dbReference type="SMART" id="SM00086">
    <property type="entry name" value="PAC"/>
    <property type="match status" value="1"/>
</dbReference>
<dbReference type="SMART" id="SM00091">
    <property type="entry name" value="PAS"/>
    <property type="match status" value="2"/>
</dbReference>
<dbReference type="InterPro" id="IPR000700">
    <property type="entry name" value="PAS-assoc_C"/>
</dbReference>
<dbReference type="EMBL" id="JABWMJ010000007">
    <property type="protein sequence ID" value="NUZ07239.1"/>
    <property type="molecule type" value="Genomic_DNA"/>
</dbReference>
<feature type="domain" description="GGDEF" evidence="6">
    <location>
        <begin position="672"/>
        <end position="806"/>
    </location>
</feature>
<dbReference type="PROSITE" id="PS50887">
    <property type="entry name" value="GGDEF"/>
    <property type="match status" value="1"/>
</dbReference>
<dbReference type="SUPFAM" id="SSF55073">
    <property type="entry name" value="Nucleotide cyclase"/>
    <property type="match status" value="1"/>
</dbReference>
<dbReference type="InterPro" id="IPR000160">
    <property type="entry name" value="GGDEF_dom"/>
</dbReference>
<dbReference type="Gene3D" id="3.20.20.450">
    <property type="entry name" value="EAL domain"/>
    <property type="match status" value="1"/>
</dbReference>
<evidence type="ECO:0000256" key="1">
    <source>
        <dbReference type="ARBA" id="ARBA00051114"/>
    </source>
</evidence>
<dbReference type="SUPFAM" id="SSF55785">
    <property type="entry name" value="PYP-like sensor domain (PAS domain)"/>
    <property type="match status" value="1"/>
</dbReference>
<dbReference type="Gene3D" id="6.10.340.10">
    <property type="match status" value="1"/>
</dbReference>
<keyword evidence="8" id="KW-1185">Reference proteome</keyword>
<dbReference type="FunFam" id="3.20.20.450:FF:000001">
    <property type="entry name" value="Cyclic di-GMP phosphodiesterase yahA"/>
    <property type="match status" value="1"/>
</dbReference>
<dbReference type="SMART" id="SM00052">
    <property type="entry name" value="EAL"/>
    <property type="match status" value="1"/>
</dbReference>
<dbReference type="NCBIfam" id="TIGR00254">
    <property type="entry name" value="GGDEF"/>
    <property type="match status" value="1"/>
</dbReference>
<dbReference type="Gene3D" id="3.30.450.20">
    <property type="entry name" value="PAS domain"/>
    <property type="match status" value="1"/>
</dbReference>
<gene>
    <name evidence="7" type="ORF">HQN59_15865</name>
</gene>
<sequence length="1083" mass="119110">MIAFVTRLLARFSVSRKLMLIYLLDLSAVIFISGILIHEKFIAIDFARKELAGNAYIAEARDALLAIARREPGAASGSELEHRAAAIETAERRWGTGMQTLEASRVLANELRRLAAHAGAPRVASAPVQQHALEQARALITRVGNQSNLILDPDLDSYYTMSVVLLRYPELTEIVASIHELLGASADGRPLPPHEASTRYLILEGRLTAVAKGIESDQAEGFAAASDPRLAAALQPAQTALMASIERFRAASRARLEAASAGPAAAPREGGDAGDATPLRSAELALLASLERAWQAGSAELDRLLEARIDGFFARMWLHLGTALVMLLVLLSAVFFVASQITRPLRRLSGVAERVRSSGDYGLRAHWQSSDEIGRLVRAFNDMLQQLDHQREVQQELAATTRASEAQQLLLESTPIPMVVTAIPGHEVLHANRPAEAWLGGRATDPWASGLDGAVRRRFFQQLADREQVDEFEVRWKGGREPAWALLSARRLMYQGRDAVLTAFTPINQIKVMERRLELWAKVFEASSEGIMIIDGDHRILSVNRAFCRHTDHEAGEVLGDRPELLLTDEHSARFPGIWPIVDRRGSWQGEVQVRRRSETSYPAWLVVSAVRDGQSGISHYIWTLLDITDRKASEERIHFLAHHDVLTGLPNRLLFTERLRMAMQHAKRESNRVAVLFIDLDRFKTINDSLGHHVGDGLLRSVSARLLDAVRTGDTVSRLGGDEFVIALHGIQDADEVLGIVERRLVPLIRQPHVAGGAELHVTCSVGISMYPDDSRDLDEVMRHADVAMYQAKALGRDGVQFFTPELNERAHKRLRLESRLRHAADRSELALHYQPRVAAASGRMVAVEALLRWDSPELGCVQPAEFIPIAEESRLIVPIGAWVVREACRQHAAWKAAGYGAIPISINVSALQLRDPALVGTLDAALAEFGVEPAALELELTESTLMEAVEETLAQLHALKRLGVKLSVDDFGTGYSSLNYLNRFPIDRLKIDRSFVRRVLDDPADLAITRAIVGLGHTLGLQVVAEGVETEAVAAELRAAACDELQGFVFAPALPAAELIAWLVERRAKVGSALEAATPTI</sequence>
<dbReference type="PROSITE" id="PS50113">
    <property type="entry name" value="PAC"/>
    <property type="match status" value="1"/>
</dbReference>
<dbReference type="InterPro" id="IPR035965">
    <property type="entry name" value="PAS-like_dom_sf"/>
</dbReference>
<protein>
    <submittedName>
        <fullName evidence="7">EAL domain-containing protein</fullName>
    </submittedName>
</protein>
<dbReference type="InterPro" id="IPR043128">
    <property type="entry name" value="Rev_trsase/Diguanyl_cyclase"/>
</dbReference>
<evidence type="ECO:0000313" key="7">
    <source>
        <dbReference type="EMBL" id="NUZ07239.1"/>
    </source>
</evidence>
<dbReference type="CDD" id="cd06225">
    <property type="entry name" value="HAMP"/>
    <property type="match status" value="1"/>
</dbReference>
<dbReference type="SMART" id="SM00267">
    <property type="entry name" value="GGDEF"/>
    <property type="match status" value="1"/>
</dbReference>
<dbReference type="CDD" id="cd01948">
    <property type="entry name" value="EAL"/>
    <property type="match status" value="1"/>
</dbReference>
<keyword evidence="2" id="KW-1133">Transmembrane helix</keyword>